<dbReference type="EC" id="1.1.1.210" evidence="27"/>
<keyword evidence="35" id="KW-1185">Reference proteome</keyword>
<evidence type="ECO:0000256" key="14">
    <source>
        <dbReference type="ARBA" id="ARBA00023593"/>
    </source>
</evidence>
<evidence type="ECO:0000256" key="31">
    <source>
        <dbReference type="ARBA" id="ARBA00083156"/>
    </source>
</evidence>
<keyword evidence="7" id="KW-1133">Transmembrane helix</keyword>
<evidence type="ECO:0000256" key="28">
    <source>
        <dbReference type="ARBA" id="ARBA00071031"/>
    </source>
</evidence>
<dbReference type="FunFam" id="3.40.50.720:FF:000289">
    <property type="entry name" value="Hydroxysteroid 17-beta dehydrogenase 7"/>
    <property type="match status" value="1"/>
</dbReference>
<dbReference type="SUPFAM" id="SSF51735">
    <property type="entry name" value="NAD(P)-binding Rossmann-fold domains"/>
    <property type="match status" value="1"/>
</dbReference>
<keyword evidence="8" id="KW-0560">Oxidoreductase</keyword>
<evidence type="ECO:0000256" key="20">
    <source>
        <dbReference type="ARBA" id="ARBA00051795"/>
    </source>
</evidence>
<dbReference type="EC" id="1.1.1.62" evidence="16"/>
<evidence type="ECO:0000256" key="24">
    <source>
        <dbReference type="ARBA" id="ARBA00052450"/>
    </source>
</evidence>
<evidence type="ECO:0000256" key="18">
    <source>
        <dbReference type="ARBA" id="ARBA00048246"/>
    </source>
</evidence>
<dbReference type="GO" id="GO:0047024">
    <property type="term" value="F:5-alpha-androstane-3-beta,17-beta-diol dehydrogenase (NADP+) activity"/>
    <property type="evidence" value="ECO:0000318"/>
    <property type="project" value="GO_Central"/>
</dbReference>
<dbReference type="OMA" id="WHNIDGY"/>
<dbReference type="InParanoid" id="A0A6I8NCC7"/>
<evidence type="ECO:0000256" key="2">
    <source>
        <dbReference type="ARBA" id="ARBA00022516"/>
    </source>
</evidence>
<dbReference type="GO" id="GO:0000253">
    <property type="term" value="F:3-beta-hydroxysteroid 3-dehydrogenase (NADP+) activity"/>
    <property type="evidence" value="ECO:0000318"/>
    <property type="project" value="GO_Central"/>
</dbReference>
<evidence type="ECO:0000256" key="33">
    <source>
        <dbReference type="SAM" id="MobiDB-lite"/>
    </source>
</evidence>
<evidence type="ECO:0000256" key="6">
    <source>
        <dbReference type="ARBA" id="ARBA00022955"/>
    </source>
</evidence>
<keyword evidence="12" id="KW-0325">Glycoprotein</keyword>
<sequence>MRSLRPGEMPRPPPPAPPAAERQSGDSNPARALSAAPEESGAGRGAVEEGSGRGWRAPSPEGSARGERSVDPDVRTGSRLGGSGIGLALCRRLLAEDDSVRLCLACRDPRRAEAARASLLASHPDARLSSVRLDVSSLDSVLGAARDLRRRFRRLDFLYLNAGIMPNPKLNIKALVSSFFSRELFHVMSTADGLLTQEDGTTADGLREVFATNVFGHFVLIRELEPLLCRPDSPSRLVWTSSSNARRSNFSLDDVQHSRGREPYSSSKYVTDLLSVALNRKLNAQGVYSSVTCPGTVLTKLTYGILPPFVWTLLAPILWLVWLFHQTPESLNPLTKYHSSTSGLGRNYVRAQKMDVEEEAADELYGQLLDLERRLRARPHGREPE</sequence>
<evidence type="ECO:0000256" key="1">
    <source>
        <dbReference type="ARBA" id="ARBA00004389"/>
    </source>
</evidence>
<dbReference type="PANTHER" id="PTHR44442">
    <property type="entry name" value="3-KETO-STEROID REDUCTASE"/>
    <property type="match status" value="1"/>
</dbReference>
<dbReference type="Gene3D" id="3.40.50.720">
    <property type="entry name" value="NAD(P)-binding Rossmann-like Domain"/>
    <property type="match status" value="1"/>
</dbReference>
<dbReference type="GO" id="GO:0005789">
    <property type="term" value="C:endoplasmic reticulum membrane"/>
    <property type="evidence" value="ECO:0000318"/>
    <property type="project" value="GO_Central"/>
</dbReference>
<evidence type="ECO:0000256" key="27">
    <source>
        <dbReference type="ARBA" id="ARBA00066807"/>
    </source>
</evidence>
<comment type="catalytic activity">
    <reaction evidence="20">
        <text>5alpha-androstane-3beta,17beta-diol + NADP(+) = 17beta-hydroxy-5alpha-androstan-3-one + NADPH + H(+)</text>
        <dbReference type="Rhea" id="RHEA:16297"/>
        <dbReference type="ChEBI" id="CHEBI:15378"/>
        <dbReference type="ChEBI" id="CHEBI:16330"/>
        <dbReference type="ChEBI" id="CHEBI:18329"/>
        <dbReference type="ChEBI" id="CHEBI:57783"/>
        <dbReference type="ChEBI" id="CHEBI:58349"/>
        <dbReference type="EC" id="1.1.1.210"/>
    </reaction>
    <physiologicalReaction direction="right-to-left" evidence="20">
        <dbReference type="Rhea" id="RHEA:16299"/>
    </physiologicalReaction>
</comment>
<comment type="catalytic activity">
    <reaction evidence="21">
        <text>a 3beta-hydroxysteroid + NADP(+) = a 3-oxosteroid + NADPH + H(+)</text>
        <dbReference type="Rhea" id="RHEA:34787"/>
        <dbReference type="ChEBI" id="CHEBI:15378"/>
        <dbReference type="ChEBI" id="CHEBI:36836"/>
        <dbReference type="ChEBI" id="CHEBI:47788"/>
        <dbReference type="ChEBI" id="CHEBI:57783"/>
        <dbReference type="ChEBI" id="CHEBI:58349"/>
        <dbReference type="EC" id="1.1.1.270"/>
    </reaction>
    <physiologicalReaction direction="right-to-left" evidence="21">
        <dbReference type="Rhea" id="RHEA:34789"/>
    </physiologicalReaction>
</comment>
<keyword evidence="4" id="KW-0256">Endoplasmic reticulum</keyword>
<evidence type="ECO:0000256" key="29">
    <source>
        <dbReference type="ARBA" id="ARBA00077091"/>
    </source>
</evidence>
<dbReference type="FunCoup" id="A0A6I8NCC7">
    <property type="interactions" value="425"/>
</dbReference>
<dbReference type="GO" id="GO:0004303">
    <property type="term" value="F:estradiol 17-beta-dehydrogenase [NAD(P)+] activity"/>
    <property type="evidence" value="ECO:0000318"/>
    <property type="project" value="GO_Central"/>
</dbReference>
<dbReference type="Proteomes" id="UP000002279">
    <property type="component" value="Unplaced"/>
</dbReference>
<comment type="subunit">
    <text evidence="26">Binds to the short form of prolactin receptor.</text>
</comment>
<evidence type="ECO:0000256" key="4">
    <source>
        <dbReference type="ARBA" id="ARBA00022824"/>
    </source>
</evidence>
<evidence type="ECO:0000256" key="8">
    <source>
        <dbReference type="ARBA" id="ARBA00023002"/>
    </source>
</evidence>
<name>A0A6I8NCC7_ORNAN</name>
<dbReference type="AlphaFoldDB" id="A0A6I8NCC7"/>
<dbReference type="GeneTree" id="ENSGT00390000013340"/>
<comment type="catalytic activity">
    <reaction evidence="19">
        <text>5alpha-cholest-8-en-3-one + NADPH + H(+) = 5alpha-cholest-8-en-3beta-ol + NADP(+)</text>
        <dbReference type="Rhea" id="RHEA:46852"/>
        <dbReference type="ChEBI" id="CHEBI:15378"/>
        <dbReference type="ChEBI" id="CHEBI:16608"/>
        <dbReference type="ChEBI" id="CHEBI:57783"/>
        <dbReference type="ChEBI" id="CHEBI:58349"/>
        <dbReference type="ChEBI" id="CHEBI:87056"/>
    </reaction>
    <physiologicalReaction direction="left-to-right" evidence="19">
        <dbReference type="Rhea" id="RHEA:46853"/>
    </physiologicalReaction>
</comment>
<dbReference type="InterPro" id="IPR002347">
    <property type="entry name" value="SDR_fam"/>
</dbReference>
<comment type="catalytic activity">
    <reaction evidence="23">
        <text>4alpha-methyl-5alpha-cholest-8-en-3-one + NADPH + H(+) = 4alpha-methyl-5alpha-cholest-8-en-3beta-ol + NADP(+)</text>
        <dbReference type="Rhea" id="RHEA:46832"/>
        <dbReference type="ChEBI" id="CHEBI:15378"/>
        <dbReference type="ChEBI" id="CHEBI:57783"/>
        <dbReference type="ChEBI" id="CHEBI:58349"/>
        <dbReference type="ChEBI" id="CHEBI:87050"/>
        <dbReference type="ChEBI" id="CHEBI:87051"/>
    </reaction>
    <physiologicalReaction direction="left-to-right" evidence="23">
        <dbReference type="Rhea" id="RHEA:46833"/>
    </physiologicalReaction>
</comment>
<comment type="catalytic activity">
    <reaction evidence="25">
        <text>zymosterone + NADPH + H(+) = zymosterol + NADP(+)</text>
        <dbReference type="Rhea" id="RHEA:33459"/>
        <dbReference type="ChEBI" id="CHEBI:15378"/>
        <dbReference type="ChEBI" id="CHEBI:18252"/>
        <dbReference type="ChEBI" id="CHEBI:52386"/>
        <dbReference type="ChEBI" id="CHEBI:57783"/>
        <dbReference type="ChEBI" id="CHEBI:58349"/>
    </reaction>
    <physiologicalReaction direction="left-to-right" evidence="25">
        <dbReference type="Rhea" id="RHEA:33460"/>
    </physiologicalReaction>
</comment>
<dbReference type="GO" id="GO:0008209">
    <property type="term" value="P:androgen metabolic process"/>
    <property type="evidence" value="ECO:0007669"/>
    <property type="project" value="Ensembl"/>
</dbReference>
<accession>A0A6I8NCC7</accession>
<evidence type="ECO:0000256" key="17">
    <source>
        <dbReference type="ARBA" id="ARBA00037929"/>
    </source>
</evidence>
<comment type="subcellular location">
    <subcellularLocation>
        <location evidence="1">Endoplasmic reticulum membrane</location>
        <topology evidence="1">Single-pass membrane protein</topology>
    </subcellularLocation>
</comment>
<dbReference type="EC" id="1.1.1.270" evidence="15"/>
<feature type="region of interest" description="Disordered" evidence="33">
    <location>
        <begin position="1"/>
        <end position="77"/>
    </location>
</feature>
<comment type="catalytic activity">
    <reaction evidence="18">
        <text>3-dehydro-4alpha-methylzymosterol + NADPH + H(+) = 4alpha-methylzymosterol + NADP(+)</text>
        <dbReference type="Rhea" id="RHEA:36379"/>
        <dbReference type="ChEBI" id="CHEBI:1949"/>
        <dbReference type="ChEBI" id="CHEBI:15378"/>
        <dbReference type="ChEBI" id="CHEBI:57783"/>
        <dbReference type="ChEBI" id="CHEBI:58349"/>
        <dbReference type="ChEBI" id="CHEBI:136486"/>
        <dbReference type="EC" id="1.1.1.270"/>
    </reaction>
    <physiologicalReaction direction="left-to-right" evidence="18">
        <dbReference type="Rhea" id="RHEA:36380"/>
    </physiologicalReaction>
</comment>
<reference evidence="34" key="2">
    <citation type="submission" date="2025-09" db="UniProtKB">
        <authorList>
            <consortium name="Ensembl"/>
        </authorList>
    </citation>
    <scope>IDENTIFICATION</scope>
    <source>
        <strain evidence="34">Glennie</strain>
    </source>
</reference>
<keyword evidence="2" id="KW-0444">Lipid biosynthesis</keyword>
<organism evidence="34 35">
    <name type="scientific">Ornithorhynchus anatinus</name>
    <name type="common">Duckbill platypus</name>
    <dbReference type="NCBI Taxonomy" id="9258"/>
    <lineage>
        <taxon>Eukaryota</taxon>
        <taxon>Metazoa</taxon>
        <taxon>Chordata</taxon>
        <taxon>Craniata</taxon>
        <taxon>Vertebrata</taxon>
        <taxon>Euteleostomi</taxon>
        <taxon>Mammalia</taxon>
        <taxon>Monotremata</taxon>
        <taxon>Ornithorhynchidae</taxon>
        <taxon>Ornithorhynchus</taxon>
    </lineage>
</organism>
<keyword evidence="5" id="KW-0521">NADP</keyword>
<evidence type="ECO:0000256" key="30">
    <source>
        <dbReference type="ARBA" id="ARBA00081545"/>
    </source>
</evidence>
<evidence type="ECO:0000256" key="11">
    <source>
        <dbReference type="ARBA" id="ARBA00023136"/>
    </source>
</evidence>
<keyword evidence="9" id="KW-0520">NAD</keyword>
<evidence type="ECO:0000313" key="34">
    <source>
        <dbReference type="Ensembl" id="ENSOANP00000038445.1"/>
    </source>
</evidence>
<feature type="compositionally biased region" description="Basic and acidic residues" evidence="33">
    <location>
        <begin position="64"/>
        <end position="76"/>
    </location>
</feature>
<comment type="catalytic activity">
    <reaction evidence="22">
        <text>4alpha-methyl-5alpha-cholest-7-en-3beta-ol + NADP(+) = 4alpha-methyl-5alpha-cholest-7-en-3-one + NADPH + H(+)</text>
        <dbReference type="Rhea" id="RHEA:18409"/>
        <dbReference type="ChEBI" id="CHEBI:15378"/>
        <dbReference type="ChEBI" id="CHEBI:16495"/>
        <dbReference type="ChEBI" id="CHEBI:18378"/>
        <dbReference type="ChEBI" id="CHEBI:57783"/>
        <dbReference type="ChEBI" id="CHEBI:58349"/>
        <dbReference type="EC" id="1.1.1.270"/>
    </reaction>
    <physiologicalReaction direction="right-to-left" evidence="22">
        <dbReference type="Rhea" id="RHEA:18411"/>
    </physiologicalReaction>
</comment>
<comment type="catalytic activity">
    <reaction evidence="24">
        <text>17beta-estradiol + NADP(+) = estrone + NADPH + H(+)</text>
        <dbReference type="Rhea" id="RHEA:24616"/>
        <dbReference type="ChEBI" id="CHEBI:15378"/>
        <dbReference type="ChEBI" id="CHEBI:16469"/>
        <dbReference type="ChEBI" id="CHEBI:17263"/>
        <dbReference type="ChEBI" id="CHEBI:57783"/>
        <dbReference type="ChEBI" id="CHEBI:58349"/>
        <dbReference type="EC" id="1.1.1.62"/>
    </reaction>
    <physiologicalReaction direction="right-to-left" evidence="24">
        <dbReference type="Rhea" id="RHEA:24618"/>
    </physiologicalReaction>
</comment>
<dbReference type="Bgee" id="ENSOANG00000048102">
    <property type="expression patterns" value="Expressed in liver and 7 other cell types or tissues"/>
</dbReference>
<keyword evidence="11" id="KW-0472">Membrane</keyword>
<dbReference type="Pfam" id="PF00106">
    <property type="entry name" value="adh_short"/>
    <property type="match status" value="1"/>
</dbReference>
<keyword evidence="10" id="KW-0443">Lipid metabolism</keyword>
<dbReference type="GO" id="GO:0006695">
    <property type="term" value="P:cholesterol biosynthetic process"/>
    <property type="evidence" value="ECO:0000318"/>
    <property type="project" value="GO_Central"/>
</dbReference>
<evidence type="ECO:0000256" key="12">
    <source>
        <dbReference type="ARBA" id="ARBA00023180"/>
    </source>
</evidence>
<dbReference type="GO" id="GO:0006703">
    <property type="term" value="P:estrogen biosynthetic process"/>
    <property type="evidence" value="ECO:0007669"/>
    <property type="project" value="Ensembl"/>
</dbReference>
<evidence type="ECO:0000256" key="25">
    <source>
        <dbReference type="ARBA" id="ARBA00052561"/>
    </source>
</evidence>
<evidence type="ECO:0000256" key="16">
    <source>
        <dbReference type="ARBA" id="ARBA00024072"/>
    </source>
</evidence>
<dbReference type="InterPro" id="IPR052834">
    <property type="entry name" value="3KSR/17beta-HSD"/>
</dbReference>
<dbReference type="Ensembl" id="ENSOANT00000050908.1">
    <property type="protein sequence ID" value="ENSOANP00000038445.1"/>
    <property type="gene ID" value="ENSOANG00000048102.1"/>
</dbReference>
<evidence type="ECO:0000256" key="7">
    <source>
        <dbReference type="ARBA" id="ARBA00022989"/>
    </source>
</evidence>
<comment type="similarity">
    <text evidence="14">Belongs to the short-chain dehydrogenases/reductases (SDR) family. ERG27 subfamily.</text>
</comment>
<comment type="pathway">
    <text evidence="13">Steroid biosynthesis; zymosterol biosynthesis; zymosterol from lanosterol: step 5/6.</text>
</comment>
<evidence type="ECO:0000256" key="10">
    <source>
        <dbReference type="ARBA" id="ARBA00023098"/>
    </source>
</evidence>
<evidence type="ECO:0000256" key="5">
    <source>
        <dbReference type="ARBA" id="ARBA00022857"/>
    </source>
</evidence>
<evidence type="ECO:0000313" key="35">
    <source>
        <dbReference type="Proteomes" id="UP000002279"/>
    </source>
</evidence>
<comment type="pathway">
    <text evidence="17">Steroid biosynthesis; estrogen biosynthesis.</text>
</comment>
<evidence type="ECO:0000256" key="21">
    <source>
        <dbReference type="ARBA" id="ARBA00051929"/>
    </source>
</evidence>
<reference evidence="34" key="1">
    <citation type="submission" date="2025-08" db="UniProtKB">
        <authorList>
            <consortium name="Ensembl"/>
        </authorList>
    </citation>
    <scope>IDENTIFICATION</scope>
    <source>
        <strain evidence="34">Glennie</strain>
    </source>
</reference>
<evidence type="ECO:0000256" key="19">
    <source>
        <dbReference type="ARBA" id="ARBA00050673"/>
    </source>
</evidence>
<evidence type="ECO:0000256" key="23">
    <source>
        <dbReference type="ARBA" id="ARBA00052448"/>
    </source>
</evidence>
<proteinExistence type="inferred from homology"/>
<keyword evidence="3" id="KW-0812">Transmembrane</keyword>
<evidence type="ECO:0000256" key="22">
    <source>
        <dbReference type="ARBA" id="ARBA00052439"/>
    </source>
</evidence>
<protein>
    <recommendedName>
        <fullName evidence="28">3-keto-steroid reductase/17-beta-hydroxysteroid dehydrogenase 7</fullName>
        <ecNumber evidence="27">1.1.1.210</ecNumber>
        <ecNumber evidence="15">1.1.1.270</ecNumber>
        <ecNumber evidence="16">1.1.1.62</ecNumber>
    </recommendedName>
    <alternativeName>
        <fullName evidence="30">17-beta-hydroxysteroid dehydrogenase 7</fullName>
    </alternativeName>
    <alternativeName>
        <fullName evidence="31">3-keto-steroid reductase</fullName>
    </alternativeName>
    <alternativeName>
        <fullName evidence="29">Dihydrotestosterone oxidoreductase</fullName>
    </alternativeName>
    <alternativeName>
        <fullName evidence="32">Estradiol 17-beta-dehydrogenase 7</fullName>
    </alternativeName>
</protein>
<evidence type="ECO:0000256" key="3">
    <source>
        <dbReference type="ARBA" id="ARBA00022692"/>
    </source>
</evidence>
<keyword evidence="6" id="KW-0752">Steroid biosynthesis</keyword>
<evidence type="ECO:0000256" key="26">
    <source>
        <dbReference type="ARBA" id="ARBA00063141"/>
    </source>
</evidence>
<gene>
    <name evidence="34" type="primary">HSD17B7</name>
</gene>
<feature type="compositionally biased region" description="Pro residues" evidence="33">
    <location>
        <begin position="9"/>
        <end position="18"/>
    </location>
</feature>
<dbReference type="InterPro" id="IPR036291">
    <property type="entry name" value="NAD(P)-bd_dom_sf"/>
</dbReference>
<evidence type="ECO:0000256" key="9">
    <source>
        <dbReference type="ARBA" id="ARBA00023027"/>
    </source>
</evidence>
<evidence type="ECO:0000256" key="32">
    <source>
        <dbReference type="ARBA" id="ARBA00083257"/>
    </source>
</evidence>
<dbReference type="PANTHER" id="PTHR44442:SF1">
    <property type="entry name" value="3-KETO-STEROID REDUCTASE_17-BETA-HYDROXYSTEROID DEHYDROGENASE 7"/>
    <property type="match status" value="1"/>
</dbReference>
<evidence type="ECO:0000256" key="15">
    <source>
        <dbReference type="ARBA" id="ARBA00023621"/>
    </source>
</evidence>
<evidence type="ECO:0000256" key="13">
    <source>
        <dbReference type="ARBA" id="ARBA00023589"/>
    </source>
</evidence>